<accession>D8R5T3</accession>
<sequence>MSCCCELRKKKDAVQSDYADMDTSTSSTTITPTGAIGGHAKGIRRKLERDLAEARDDAGDGVVDAIAEVELHAGVSAPALARQRDHQVVLKVDSCNKCKDKIMSQIYHDVSGVKKVEVNDPFYTFTGDFKVDDILKATEKKRKCISVESFQEIKVEKPKPKPKDDCCCCCSCCCC</sequence>
<dbReference type="HOGENOM" id="CLU_1535102_0_0_1"/>
<dbReference type="InParanoid" id="D8R5T3"/>
<evidence type="ECO:0008006" key="3">
    <source>
        <dbReference type="Google" id="ProtNLM"/>
    </source>
</evidence>
<evidence type="ECO:0000313" key="1">
    <source>
        <dbReference type="EMBL" id="EFJ32538.1"/>
    </source>
</evidence>
<keyword evidence="2" id="KW-1185">Reference proteome</keyword>
<name>D8R5T3_SELML</name>
<dbReference type="KEGG" id="smo:SELMODRAFT_407497"/>
<dbReference type="Gramene" id="EFJ32538">
    <property type="protein sequence ID" value="EFJ32538"/>
    <property type="gene ID" value="SELMODRAFT_407497"/>
</dbReference>
<reference evidence="1 2" key="1">
    <citation type="journal article" date="2011" name="Science">
        <title>The Selaginella genome identifies genetic changes associated with the evolution of vascular plants.</title>
        <authorList>
            <person name="Banks J.A."/>
            <person name="Nishiyama T."/>
            <person name="Hasebe M."/>
            <person name="Bowman J.L."/>
            <person name="Gribskov M."/>
            <person name="dePamphilis C."/>
            <person name="Albert V.A."/>
            <person name="Aono N."/>
            <person name="Aoyama T."/>
            <person name="Ambrose B.A."/>
            <person name="Ashton N.W."/>
            <person name="Axtell M.J."/>
            <person name="Barker E."/>
            <person name="Barker M.S."/>
            <person name="Bennetzen J.L."/>
            <person name="Bonawitz N.D."/>
            <person name="Chapple C."/>
            <person name="Cheng C."/>
            <person name="Correa L.G."/>
            <person name="Dacre M."/>
            <person name="DeBarry J."/>
            <person name="Dreyer I."/>
            <person name="Elias M."/>
            <person name="Engstrom E.M."/>
            <person name="Estelle M."/>
            <person name="Feng L."/>
            <person name="Finet C."/>
            <person name="Floyd S.K."/>
            <person name="Frommer W.B."/>
            <person name="Fujita T."/>
            <person name="Gramzow L."/>
            <person name="Gutensohn M."/>
            <person name="Harholt J."/>
            <person name="Hattori M."/>
            <person name="Heyl A."/>
            <person name="Hirai T."/>
            <person name="Hiwatashi Y."/>
            <person name="Ishikawa M."/>
            <person name="Iwata M."/>
            <person name="Karol K.G."/>
            <person name="Koehler B."/>
            <person name="Kolukisaoglu U."/>
            <person name="Kubo M."/>
            <person name="Kurata T."/>
            <person name="Lalonde S."/>
            <person name="Li K."/>
            <person name="Li Y."/>
            <person name="Litt A."/>
            <person name="Lyons E."/>
            <person name="Manning G."/>
            <person name="Maruyama T."/>
            <person name="Michael T.P."/>
            <person name="Mikami K."/>
            <person name="Miyazaki S."/>
            <person name="Morinaga S."/>
            <person name="Murata T."/>
            <person name="Mueller-Roeber B."/>
            <person name="Nelson D.R."/>
            <person name="Obara M."/>
            <person name="Oguri Y."/>
            <person name="Olmstead R.G."/>
            <person name="Onodera N."/>
            <person name="Petersen B.L."/>
            <person name="Pils B."/>
            <person name="Prigge M."/>
            <person name="Rensing S.A."/>
            <person name="Riano-Pachon D.M."/>
            <person name="Roberts A.W."/>
            <person name="Sato Y."/>
            <person name="Scheller H.V."/>
            <person name="Schulz B."/>
            <person name="Schulz C."/>
            <person name="Shakirov E.V."/>
            <person name="Shibagaki N."/>
            <person name="Shinohara N."/>
            <person name="Shippen D.E."/>
            <person name="Soerensen I."/>
            <person name="Sotooka R."/>
            <person name="Sugimoto N."/>
            <person name="Sugita M."/>
            <person name="Sumikawa N."/>
            <person name="Tanurdzic M."/>
            <person name="Theissen G."/>
            <person name="Ulvskov P."/>
            <person name="Wakazuki S."/>
            <person name="Weng J.K."/>
            <person name="Willats W.W."/>
            <person name="Wipf D."/>
            <person name="Wolf P.G."/>
            <person name="Yang L."/>
            <person name="Zimmer A.D."/>
            <person name="Zhu Q."/>
            <person name="Mitros T."/>
            <person name="Hellsten U."/>
            <person name="Loque D."/>
            <person name="Otillar R."/>
            <person name="Salamov A."/>
            <person name="Schmutz J."/>
            <person name="Shapiro H."/>
            <person name="Lindquist E."/>
            <person name="Lucas S."/>
            <person name="Rokhsar D."/>
            <person name="Grigoriev I.V."/>
        </authorList>
    </citation>
    <scope>NUCLEOTIDE SEQUENCE [LARGE SCALE GENOMIC DNA]</scope>
</reference>
<organism evidence="2">
    <name type="scientific">Selaginella moellendorffii</name>
    <name type="common">Spikemoss</name>
    <dbReference type="NCBI Taxonomy" id="88036"/>
    <lineage>
        <taxon>Eukaryota</taxon>
        <taxon>Viridiplantae</taxon>
        <taxon>Streptophyta</taxon>
        <taxon>Embryophyta</taxon>
        <taxon>Tracheophyta</taxon>
        <taxon>Lycopodiopsida</taxon>
        <taxon>Selaginellales</taxon>
        <taxon>Selaginellaceae</taxon>
        <taxon>Selaginella</taxon>
    </lineage>
</organism>
<gene>
    <name evidence="1" type="ORF">SELMODRAFT_407497</name>
</gene>
<proteinExistence type="predicted"/>
<evidence type="ECO:0000313" key="2">
    <source>
        <dbReference type="Proteomes" id="UP000001514"/>
    </source>
</evidence>
<dbReference type="AlphaFoldDB" id="D8R5T3"/>
<dbReference type="Proteomes" id="UP000001514">
    <property type="component" value="Unassembled WGS sequence"/>
</dbReference>
<dbReference type="EMBL" id="GL377572">
    <property type="protein sequence ID" value="EFJ32538.1"/>
    <property type="molecule type" value="Genomic_DNA"/>
</dbReference>
<protein>
    <recommendedName>
        <fullName evidence="3">HMA domain-containing protein</fullName>
    </recommendedName>
</protein>